<organism evidence="2 3">
    <name type="scientific">Dyadobacter subterraneus</name>
    <dbReference type="NCBI Taxonomy" id="2773304"/>
    <lineage>
        <taxon>Bacteria</taxon>
        <taxon>Pseudomonadati</taxon>
        <taxon>Bacteroidota</taxon>
        <taxon>Cytophagia</taxon>
        <taxon>Cytophagales</taxon>
        <taxon>Spirosomataceae</taxon>
        <taxon>Dyadobacter</taxon>
    </lineage>
</organism>
<dbReference type="InterPro" id="IPR001466">
    <property type="entry name" value="Beta-lactam-related"/>
</dbReference>
<dbReference type="EMBL" id="JACYGY010000001">
    <property type="protein sequence ID" value="MBE9463013.1"/>
    <property type="molecule type" value="Genomic_DNA"/>
</dbReference>
<dbReference type="InterPro" id="IPR012338">
    <property type="entry name" value="Beta-lactam/transpept-like"/>
</dbReference>
<dbReference type="PANTHER" id="PTHR46825">
    <property type="entry name" value="D-ALANYL-D-ALANINE-CARBOXYPEPTIDASE/ENDOPEPTIDASE AMPH"/>
    <property type="match status" value="1"/>
</dbReference>
<protein>
    <submittedName>
        <fullName evidence="2">Beta-lactamase family protein</fullName>
    </submittedName>
</protein>
<dbReference type="InterPro" id="IPR050491">
    <property type="entry name" value="AmpC-like"/>
</dbReference>
<evidence type="ECO:0000259" key="1">
    <source>
        <dbReference type="Pfam" id="PF00144"/>
    </source>
</evidence>
<proteinExistence type="predicted"/>
<accession>A0ABR9WC14</accession>
<dbReference type="PANTHER" id="PTHR46825:SF9">
    <property type="entry name" value="BETA-LACTAMASE-RELATED DOMAIN-CONTAINING PROTEIN"/>
    <property type="match status" value="1"/>
</dbReference>
<reference evidence="3" key="1">
    <citation type="submission" date="2023-07" db="EMBL/GenBank/DDBJ databases">
        <title>Dyadobacter sp. nov 'subterranea' isolated from contaminted grondwater.</title>
        <authorList>
            <person name="Szabo I."/>
            <person name="Al-Omari J."/>
            <person name="Szerdahelyi S.G."/>
            <person name="Rado J."/>
        </authorList>
    </citation>
    <scope>NUCLEOTIDE SEQUENCE [LARGE SCALE GENOMIC DNA]</scope>
    <source>
        <strain evidence="3">UP-52</strain>
    </source>
</reference>
<evidence type="ECO:0000313" key="3">
    <source>
        <dbReference type="Proteomes" id="UP000634134"/>
    </source>
</evidence>
<dbReference type="Pfam" id="PF00144">
    <property type="entry name" value="Beta-lactamase"/>
    <property type="match status" value="1"/>
</dbReference>
<comment type="caution">
    <text evidence="2">The sequence shown here is derived from an EMBL/GenBank/DDBJ whole genome shotgun (WGS) entry which is preliminary data.</text>
</comment>
<dbReference type="Gene3D" id="3.40.710.10">
    <property type="entry name" value="DD-peptidase/beta-lactamase superfamily"/>
    <property type="match status" value="1"/>
</dbReference>
<name>A0ABR9WC14_9BACT</name>
<gene>
    <name evidence="2" type="ORF">IEE83_14090</name>
</gene>
<evidence type="ECO:0000313" key="2">
    <source>
        <dbReference type="EMBL" id="MBE9463013.1"/>
    </source>
</evidence>
<feature type="domain" description="Beta-lactamase-related" evidence="1">
    <location>
        <begin position="59"/>
        <end position="403"/>
    </location>
</feature>
<keyword evidence="3" id="KW-1185">Reference proteome</keyword>
<dbReference type="RefSeq" id="WP_194121174.1">
    <property type="nucleotide sequence ID" value="NZ_JACYGY010000001.1"/>
</dbReference>
<sequence length="524" mass="58805">MKKIFLALSPLLFAHFCYSQQKQNLKEAAPASSYKTYQPPVFTDPDRIAKIKAAIPTLEKIYKEYAEKNNYPGMAFGIVADDQVIYSGGYGYTDLANKTKASGKSLFRIASMSKSVTTMAILKLRDEGKLRLDDPAYLYIPELKTMPLLTSDAPAITIRNLMTHSAGFPEDNPWGDRQLDGKDEELLALIKSGISDSNVPGVQYEYSNLGFGMLGKIIGNITKMPYQQYINENIFKPLGMDHTIWEYTKAPAELLAHGYRWEEGKWKEEVLLHDGTYGAMGGILTSIEDFGKYMAFHLSAWPAKNDKETGPIKRSSVREMQQPWTFNNLNAKFKYPNGRECSLVSSYGYGLRTSRDCQDRIFTGHTGGLPGFGSQWWIMPEYGIGVIANGNLTYASMNTANFAVMDTLISLAGLKPRELPVSPILKLRKDQIVKLLPDWSNAETSNIFAVNFFPDRSVELRKKATQALFTKIGKVKNVTELKPQNQLRGNFQIEGENGVIDVYFTLTPENPALIQQLDVKEILK</sequence>
<dbReference type="SUPFAM" id="SSF56601">
    <property type="entry name" value="beta-lactamase/transpeptidase-like"/>
    <property type="match status" value="1"/>
</dbReference>
<dbReference type="Proteomes" id="UP000634134">
    <property type="component" value="Unassembled WGS sequence"/>
</dbReference>